<dbReference type="AlphaFoldDB" id="A0A8T1U6Q5"/>
<proteinExistence type="predicted"/>
<evidence type="ECO:0000313" key="2">
    <source>
        <dbReference type="Proteomes" id="UP000688947"/>
    </source>
</evidence>
<name>A0A8T1U6Q5_9STRA</name>
<gene>
    <name evidence="1" type="ORF">JG687_00012591</name>
</gene>
<dbReference type="Proteomes" id="UP000688947">
    <property type="component" value="Unassembled WGS sequence"/>
</dbReference>
<sequence length="120" mass="13366">MLFSTIIAGQANRYINESVGKRNILCVQRYGCSMSVQFAAGLAGYFKGLNRTVAGQNHDSGEELTEENDHHPFSVLCSPCYSMMEHISGEFVFSHTFLFISWNLMCRSVAQATIHSGHIN</sequence>
<dbReference type="VEuPathDB" id="FungiDB:PC110_g8936"/>
<dbReference type="OrthoDB" id="119991at2759"/>
<accession>A0A8T1U6Q5</accession>
<organism evidence="1 2">
    <name type="scientific">Phytophthora cactorum</name>
    <dbReference type="NCBI Taxonomy" id="29920"/>
    <lineage>
        <taxon>Eukaryota</taxon>
        <taxon>Sar</taxon>
        <taxon>Stramenopiles</taxon>
        <taxon>Oomycota</taxon>
        <taxon>Peronosporomycetes</taxon>
        <taxon>Peronosporales</taxon>
        <taxon>Peronosporaceae</taxon>
        <taxon>Phytophthora</taxon>
    </lineage>
</organism>
<reference evidence="1" key="1">
    <citation type="submission" date="2021-01" db="EMBL/GenBank/DDBJ databases">
        <title>Phytophthora aleatoria, a newly-described species from Pinus radiata is distinct from Phytophthora cactorum isolates based on comparative genomics.</title>
        <authorList>
            <person name="Mcdougal R."/>
            <person name="Panda P."/>
            <person name="Williams N."/>
            <person name="Studholme D.J."/>
        </authorList>
    </citation>
    <scope>NUCLEOTIDE SEQUENCE</scope>
    <source>
        <strain evidence="1">NZFS 3830</strain>
    </source>
</reference>
<comment type="caution">
    <text evidence="1">The sequence shown here is derived from an EMBL/GenBank/DDBJ whole genome shotgun (WGS) entry which is preliminary data.</text>
</comment>
<dbReference type="EMBL" id="JAENGZ010000858">
    <property type="protein sequence ID" value="KAG6953095.1"/>
    <property type="molecule type" value="Genomic_DNA"/>
</dbReference>
<evidence type="ECO:0000313" key="1">
    <source>
        <dbReference type="EMBL" id="KAG6953095.1"/>
    </source>
</evidence>
<protein>
    <submittedName>
        <fullName evidence="1">Uncharacterized protein</fullName>
    </submittedName>
</protein>